<evidence type="ECO:0000256" key="1">
    <source>
        <dbReference type="SAM" id="Phobius"/>
    </source>
</evidence>
<keyword evidence="1" id="KW-0472">Membrane</keyword>
<name>A0A840UGQ1_9GAMM</name>
<dbReference type="Proteomes" id="UP000591735">
    <property type="component" value="Unassembled WGS sequence"/>
</dbReference>
<sequence length="180" mass="20411">MKFLYVGMLLIGICIFPCLSYANVTPEVEALAAELDKAQHRIDANSRQISLDIAEIESRISKLTGQITYANEASKNIDAKYMKIVEGLNSINNIWAKLKEVQVMQGKYEERLNSFGTDVVKLEKEIEASKNIVTWVTAIVSVVVILVGLFFSQRFLELYANYRVICSRLPKEDRERMGVN</sequence>
<comment type="caution">
    <text evidence="2">The sequence shown here is derived from an EMBL/GenBank/DDBJ whole genome shotgun (WGS) entry which is preliminary data.</text>
</comment>
<keyword evidence="3" id="KW-1185">Reference proteome</keyword>
<protein>
    <submittedName>
        <fullName evidence="2">Peptidoglycan hydrolase CwlO-like protein</fullName>
    </submittedName>
</protein>
<reference evidence="2 3" key="1">
    <citation type="submission" date="2020-08" db="EMBL/GenBank/DDBJ databases">
        <title>Genomic Encyclopedia of Type Strains, Phase IV (KMG-IV): sequencing the most valuable type-strain genomes for metagenomic binning, comparative biology and taxonomic classification.</title>
        <authorList>
            <person name="Goeker M."/>
        </authorList>
    </citation>
    <scope>NUCLEOTIDE SEQUENCE [LARGE SCALE GENOMIC DNA]</scope>
    <source>
        <strain evidence="2 3">DSM 22359</strain>
    </source>
</reference>
<organism evidence="2 3">
    <name type="scientific">Marinobacter oulmenensis</name>
    <dbReference type="NCBI Taxonomy" id="643747"/>
    <lineage>
        <taxon>Bacteria</taxon>
        <taxon>Pseudomonadati</taxon>
        <taxon>Pseudomonadota</taxon>
        <taxon>Gammaproteobacteria</taxon>
        <taxon>Pseudomonadales</taxon>
        <taxon>Marinobacteraceae</taxon>
        <taxon>Marinobacter</taxon>
    </lineage>
</organism>
<evidence type="ECO:0000313" key="2">
    <source>
        <dbReference type="EMBL" id="MBB5321901.1"/>
    </source>
</evidence>
<accession>A0A840UGQ1</accession>
<dbReference type="RefSeq" id="WP_183704453.1">
    <property type="nucleotide sequence ID" value="NZ_JACHFE010000006.1"/>
</dbReference>
<dbReference type="EMBL" id="JACHFE010000006">
    <property type="protein sequence ID" value="MBB5321901.1"/>
    <property type="molecule type" value="Genomic_DNA"/>
</dbReference>
<feature type="transmembrane region" description="Helical" evidence="1">
    <location>
        <begin position="132"/>
        <end position="151"/>
    </location>
</feature>
<keyword evidence="2" id="KW-0378">Hydrolase</keyword>
<gene>
    <name evidence="2" type="ORF">HNR38_002396</name>
</gene>
<dbReference type="GO" id="GO:0016787">
    <property type="term" value="F:hydrolase activity"/>
    <property type="evidence" value="ECO:0007669"/>
    <property type="project" value="UniProtKB-KW"/>
</dbReference>
<proteinExistence type="predicted"/>
<keyword evidence="1" id="KW-1133">Transmembrane helix</keyword>
<keyword evidence="1" id="KW-0812">Transmembrane</keyword>
<dbReference type="AlphaFoldDB" id="A0A840UGQ1"/>
<evidence type="ECO:0000313" key="3">
    <source>
        <dbReference type="Proteomes" id="UP000591735"/>
    </source>
</evidence>